<comment type="subcellular location">
    <subcellularLocation>
        <location evidence="1">Nucleus inner membrane</location>
    </subcellularLocation>
</comment>
<dbReference type="InterPro" id="IPR045119">
    <property type="entry name" value="SUN1-5"/>
</dbReference>
<reference evidence="6 7" key="1">
    <citation type="journal article" date="2013" name="Proc. Natl. Acad. Sci. U.S.A.">
        <title>The king cobra genome reveals dynamic gene evolution and adaptation in the snake venom system.</title>
        <authorList>
            <person name="Vonk F.J."/>
            <person name="Casewell N.R."/>
            <person name="Henkel C.V."/>
            <person name="Heimberg A.M."/>
            <person name="Jansen H.J."/>
            <person name="McCleary R.J."/>
            <person name="Kerkkamp H.M."/>
            <person name="Vos R.A."/>
            <person name="Guerreiro I."/>
            <person name="Calvete J.J."/>
            <person name="Wuster W."/>
            <person name="Woods A.E."/>
            <person name="Logan J.M."/>
            <person name="Harrison R.A."/>
            <person name="Castoe T.A."/>
            <person name="de Koning A.P."/>
            <person name="Pollock D.D."/>
            <person name="Yandell M."/>
            <person name="Calderon D."/>
            <person name="Renjifo C."/>
            <person name="Currier R.B."/>
            <person name="Salgado D."/>
            <person name="Pla D."/>
            <person name="Sanz L."/>
            <person name="Hyder A.S."/>
            <person name="Ribeiro J.M."/>
            <person name="Arntzen J.W."/>
            <person name="van den Thillart G.E."/>
            <person name="Boetzer M."/>
            <person name="Pirovano W."/>
            <person name="Dirks R.P."/>
            <person name="Spaink H.P."/>
            <person name="Duboule D."/>
            <person name="McGlinn E."/>
            <person name="Kini R.M."/>
            <person name="Richardson M.K."/>
        </authorList>
    </citation>
    <scope>NUCLEOTIDE SEQUENCE</scope>
    <source>
        <tissue evidence="6">Blood</tissue>
    </source>
</reference>
<dbReference type="Pfam" id="PF07738">
    <property type="entry name" value="Sad1_UNC"/>
    <property type="match status" value="1"/>
</dbReference>
<dbReference type="PANTHER" id="PTHR12911">
    <property type="entry name" value="SAD1/UNC-84-LIKE PROTEIN-RELATED"/>
    <property type="match status" value="1"/>
</dbReference>
<evidence type="ECO:0000256" key="4">
    <source>
        <dbReference type="ARBA" id="ARBA00023136"/>
    </source>
</evidence>
<proteinExistence type="predicted"/>
<evidence type="ECO:0000313" key="7">
    <source>
        <dbReference type="Proteomes" id="UP000018936"/>
    </source>
</evidence>
<dbReference type="EMBL" id="AZIM01001384">
    <property type="protein sequence ID" value="ETE67130.1"/>
    <property type="molecule type" value="Genomic_DNA"/>
</dbReference>
<evidence type="ECO:0000256" key="1">
    <source>
        <dbReference type="ARBA" id="ARBA00004540"/>
    </source>
</evidence>
<dbReference type="GO" id="GO:0034993">
    <property type="term" value="C:meiotic nuclear membrane microtubule tethering complex"/>
    <property type="evidence" value="ECO:0007669"/>
    <property type="project" value="TreeGrafter"/>
</dbReference>
<evidence type="ECO:0000313" key="6">
    <source>
        <dbReference type="EMBL" id="ETE67130.1"/>
    </source>
</evidence>
<accession>V8NYK5</accession>
<sequence>MSKSLSASGTIPSAHKDIAVFGLEEEGHQESILLGTFTYNQDGDPIQTFHFQDIDRQVTFHLV</sequence>
<dbReference type="InterPro" id="IPR012919">
    <property type="entry name" value="SUN_dom"/>
</dbReference>
<evidence type="ECO:0000256" key="3">
    <source>
        <dbReference type="ARBA" id="ARBA00022989"/>
    </source>
</evidence>
<dbReference type="PANTHER" id="PTHR12911:SF22">
    <property type="entry name" value="SUN DOMAIN-CONTAINING PROTEIN 2"/>
    <property type="match status" value="1"/>
</dbReference>
<feature type="domain" description="SUN" evidence="5">
    <location>
        <begin position="8"/>
        <end position="55"/>
    </location>
</feature>
<feature type="non-terminal residue" evidence="6">
    <location>
        <position position="63"/>
    </location>
</feature>
<keyword evidence="4" id="KW-0472">Membrane</keyword>
<evidence type="ECO:0000256" key="2">
    <source>
        <dbReference type="ARBA" id="ARBA00022692"/>
    </source>
</evidence>
<evidence type="ECO:0000259" key="5">
    <source>
        <dbReference type="Pfam" id="PF07738"/>
    </source>
</evidence>
<name>V8NYK5_OPHHA</name>
<organism evidence="6 7">
    <name type="scientific">Ophiophagus hannah</name>
    <name type="common">King cobra</name>
    <name type="synonym">Naja hannah</name>
    <dbReference type="NCBI Taxonomy" id="8665"/>
    <lineage>
        <taxon>Eukaryota</taxon>
        <taxon>Metazoa</taxon>
        <taxon>Chordata</taxon>
        <taxon>Craniata</taxon>
        <taxon>Vertebrata</taxon>
        <taxon>Euteleostomi</taxon>
        <taxon>Lepidosauria</taxon>
        <taxon>Squamata</taxon>
        <taxon>Bifurcata</taxon>
        <taxon>Unidentata</taxon>
        <taxon>Episquamata</taxon>
        <taxon>Toxicofera</taxon>
        <taxon>Serpentes</taxon>
        <taxon>Colubroidea</taxon>
        <taxon>Elapidae</taxon>
        <taxon>Elapinae</taxon>
        <taxon>Ophiophagus</taxon>
    </lineage>
</organism>
<dbReference type="Proteomes" id="UP000018936">
    <property type="component" value="Unassembled WGS sequence"/>
</dbReference>
<keyword evidence="2" id="KW-0812">Transmembrane</keyword>
<dbReference type="AlphaFoldDB" id="V8NYK5"/>
<dbReference type="Gene3D" id="2.60.120.260">
    <property type="entry name" value="Galactose-binding domain-like"/>
    <property type="match status" value="1"/>
</dbReference>
<keyword evidence="7" id="KW-1185">Reference proteome</keyword>
<dbReference type="OrthoDB" id="342281at2759"/>
<comment type="caution">
    <text evidence="6">The sequence shown here is derived from an EMBL/GenBank/DDBJ whole genome shotgun (WGS) entry which is preliminary data.</text>
</comment>
<gene>
    <name evidence="6" type="primary">SUN2</name>
    <name evidence="6" type="ORF">L345_07087</name>
</gene>
<dbReference type="GO" id="GO:0005637">
    <property type="term" value="C:nuclear inner membrane"/>
    <property type="evidence" value="ECO:0007669"/>
    <property type="project" value="UniProtKB-SubCell"/>
</dbReference>
<feature type="non-terminal residue" evidence="6">
    <location>
        <position position="1"/>
    </location>
</feature>
<protein>
    <submittedName>
        <fullName evidence="6">SUN domain-containing protein 2</fullName>
    </submittedName>
</protein>
<dbReference type="GO" id="GO:0043495">
    <property type="term" value="F:protein-membrane adaptor activity"/>
    <property type="evidence" value="ECO:0007669"/>
    <property type="project" value="TreeGrafter"/>
</dbReference>
<keyword evidence="3" id="KW-1133">Transmembrane helix</keyword>